<gene>
    <name evidence="7" type="ORF">AA314_05795</name>
</gene>
<dbReference type="GO" id="GO:0003841">
    <property type="term" value="F:1-acylglycerol-3-phosphate O-acyltransferase activity"/>
    <property type="evidence" value="ECO:0007669"/>
    <property type="project" value="TreeGrafter"/>
</dbReference>
<dbReference type="InterPro" id="IPR002123">
    <property type="entry name" value="Plipid/glycerol_acylTrfase"/>
</dbReference>
<dbReference type="EMBL" id="CP011509">
    <property type="protein sequence ID" value="AKJ04169.1"/>
    <property type="molecule type" value="Genomic_DNA"/>
</dbReference>
<dbReference type="SUPFAM" id="SSF69593">
    <property type="entry name" value="Glycerol-3-phosphate (1)-acyltransferase"/>
    <property type="match status" value="1"/>
</dbReference>
<dbReference type="Pfam" id="PF01553">
    <property type="entry name" value="Acyltransferase"/>
    <property type="match status" value="1"/>
</dbReference>
<feature type="region of interest" description="Disordered" evidence="4">
    <location>
        <begin position="414"/>
        <end position="443"/>
    </location>
</feature>
<evidence type="ECO:0000256" key="4">
    <source>
        <dbReference type="SAM" id="MobiDB-lite"/>
    </source>
</evidence>
<evidence type="ECO:0000256" key="2">
    <source>
        <dbReference type="ARBA" id="ARBA00022679"/>
    </source>
</evidence>
<comment type="pathway">
    <text evidence="1">Lipid metabolism.</text>
</comment>
<dbReference type="SMART" id="SM00563">
    <property type="entry name" value="PlsC"/>
    <property type="match status" value="1"/>
</dbReference>
<accession>A0AAC8QB81</accession>
<evidence type="ECO:0000313" key="8">
    <source>
        <dbReference type="Proteomes" id="UP000035579"/>
    </source>
</evidence>
<organism evidence="7 8">
    <name type="scientific">Archangium gephyra</name>
    <dbReference type="NCBI Taxonomy" id="48"/>
    <lineage>
        <taxon>Bacteria</taxon>
        <taxon>Pseudomonadati</taxon>
        <taxon>Myxococcota</taxon>
        <taxon>Myxococcia</taxon>
        <taxon>Myxococcales</taxon>
        <taxon>Cystobacterineae</taxon>
        <taxon>Archangiaceae</taxon>
        <taxon>Archangium</taxon>
    </lineage>
</organism>
<evidence type="ECO:0000313" key="7">
    <source>
        <dbReference type="EMBL" id="AKJ04169.1"/>
    </source>
</evidence>
<dbReference type="AlphaFoldDB" id="A0AAC8QB81"/>
<keyword evidence="2" id="KW-0808">Transferase</keyword>
<name>A0AAC8QB81_9BACT</name>
<keyword evidence="5" id="KW-0472">Membrane</keyword>
<proteinExistence type="predicted"/>
<protein>
    <submittedName>
        <fullName evidence="7">1-acyl-sn-glycerol-3-phosphate acyltransferase</fullName>
    </submittedName>
</protein>
<dbReference type="Proteomes" id="UP000035579">
    <property type="component" value="Chromosome"/>
</dbReference>
<evidence type="ECO:0000256" key="5">
    <source>
        <dbReference type="SAM" id="Phobius"/>
    </source>
</evidence>
<reference evidence="7 8" key="1">
    <citation type="submission" date="2015-05" db="EMBL/GenBank/DDBJ databases">
        <title>Genome assembly of Archangium gephyra DSM 2261.</title>
        <authorList>
            <person name="Sharma G."/>
            <person name="Subramanian S."/>
        </authorList>
    </citation>
    <scope>NUCLEOTIDE SEQUENCE [LARGE SCALE GENOMIC DNA]</scope>
    <source>
        <strain evidence="7 8">DSM 2261</strain>
    </source>
</reference>
<feature type="domain" description="Phospholipid/glycerol acyltransferase" evidence="6">
    <location>
        <begin position="73"/>
        <end position="186"/>
    </location>
</feature>
<evidence type="ECO:0000259" key="6">
    <source>
        <dbReference type="SMART" id="SM00563"/>
    </source>
</evidence>
<dbReference type="CDD" id="cd07989">
    <property type="entry name" value="LPLAT_AGPAT-like"/>
    <property type="match status" value="1"/>
</dbReference>
<evidence type="ECO:0000256" key="1">
    <source>
        <dbReference type="ARBA" id="ARBA00005189"/>
    </source>
</evidence>
<dbReference type="KEGG" id="age:AA314_05795"/>
<dbReference type="GO" id="GO:0006654">
    <property type="term" value="P:phosphatidic acid biosynthetic process"/>
    <property type="evidence" value="ECO:0007669"/>
    <property type="project" value="TreeGrafter"/>
</dbReference>
<keyword evidence="5" id="KW-0812">Transmembrane</keyword>
<feature type="region of interest" description="Disordered" evidence="4">
    <location>
        <begin position="458"/>
        <end position="499"/>
    </location>
</feature>
<dbReference type="PANTHER" id="PTHR10434">
    <property type="entry name" value="1-ACYL-SN-GLYCEROL-3-PHOSPHATE ACYLTRANSFERASE"/>
    <property type="match status" value="1"/>
</dbReference>
<dbReference type="PANTHER" id="PTHR10434:SF11">
    <property type="entry name" value="1-ACYL-SN-GLYCEROL-3-PHOSPHATE ACYLTRANSFERASE"/>
    <property type="match status" value="1"/>
</dbReference>
<sequence length="499" mass="53028">MNALLSIYAWLETGLVALVGFCLQAPMVVTWPFDKRKVITGRAFRLIGVTAAKLNPFWKFAIHGKPVPPAPRTVVVSNHESNADPFIISLLPWEMKWLGKASLFKIPFVGWSMWLAGDIPVRRGEKDSAQAAMAICARWLDKGMPVMIFPEGTRSKTDDLLPFKDGAFRLAIETGADVLPMAVSGTRRALPKHSWRFATSRALVTVGTPISTKGMTLADLERLKQMAREQILALRATLMPLTGVEGGTPPRRSGPSLLREAQLAVALDRAAEGRSDDLLEELLSVDGDGELVLLTGDGGPLVGLNLSADGVHIPRDSGALLQVDVPVDGGDVPGDAGAGLHRHLAADGHHVVHRGARAHHHVAINGHRVPDRVLAIDDEVLALGDQVPLLDADGALRVLALRVLLGVIAREGGGGHGEQGEDGHGGQEGPGHGVWTPGERPLGAAHPVLRPFAGMIAERTSAPPARADRGGSAGDRTLRDSHVTRTGPSVLRRVAAELG</sequence>
<feature type="transmembrane region" description="Helical" evidence="5">
    <location>
        <begin position="6"/>
        <end position="29"/>
    </location>
</feature>
<keyword evidence="5" id="KW-1133">Transmembrane helix</keyword>
<evidence type="ECO:0000256" key="3">
    <source>
        <dbReference type="ARBA" id="ARBA00023315"/>
    </source>
</evidence>
<keyword evidence="3 7" id="KW-0012">Acyltransferase</keyword>